<sequence length="175" mass="18364">MRATFLILYLAALLALLVPSATTAFTTKAATAATQQELRDAGSCSRPSSRSLFEKEMGERQAKQLHVIMTMEADDDEEARLKSAAVAAPSAFGAVTGPDLQEIKDAAVFSESAYCGWASTLATWSCSAKTCGSTAAKGTTQVQYLAGKTNAGYVAYNAARNTVMVAFRGSSNVAN</sequence>
<feature type="chain" id="PRO_5005547790" description="SCP domain-containing protein" evidence="1">
    <location>
        <begin position="25"/>
        <end position="175"/>
    </location>
</feature>
<keyword evidence="3" id="KW-1185">Reference proteome</keyword>
<organism evidence="2 3">
    <name type="scientific">Allomyces macrogynus (strain ATCC 38327)</name>
    <name type="common">Allomyces javanicus var. macrogynus</name>
    <dbReference type="NCBI Taxonomy" id="578462"/>
    <lineage>
        <taxon>Eukaryota</taxon>
        <taxon>Fungi</taxon>
        <taxon>Fungi incertae sedis</taxon>
        <taxon>Blastocladiomycota</taxon>
        <taxon>Blastocladiomycetes</taxon>
        <taxon>Blastocladiales</taxon>
        <taxon>Blastocladiaceae</taxon>
        <taxon>Allomyces</taxon>
    </lineage>
</organism>
<gene>
    <name evidence="2" type="ORF">AMAG_03299</name>
</gene>
<proteinExistence type="predicted"/>
<dbReference type="VEuPathDB" id="FungiDB:AMAG_03299"/>
<dbReference type="OrthoDB" id="426718at2759"/>
<evidence type="ECO:0000313" key="2">
    <source>
        <dbReference type="EMBL" id="KNE57610.1"/>
    </source>
</evidence>
<feature type="signal peptide" evidence="1">
    <location>
        <begin position="1"/>
        <end position="24"/>
    </location>
</feature>
<reference evidence="3" key="2">
    <citation type="submission" date="2009-11" db="EMBL/GenBank/DDBJ databases">
        <title>The Genome Sequence of Allomyces macrogynus strain ATCC 38327.</title>
        <authorList>
            <consortium name="The Broad Institute Genome Sequencing Platform"/>
            <person name="Russ C."/>
            <person name="Cuomo C."/>
            <person name="Shea T."/>
            <person name="Young S.K."/>
            <person name="Zeng Q."/>
            <person name="Koehrsen M."/>
            <person name="Haas B."/>
            <person name="Borodovsky M."/>
            <person name="Guigo R."/>
            <person name="Alvarado L."/>
            <person name="Berlin A."/>
            <person name="Borenstein D."/>
            <person name="Chen Z."/>
            <person name="Engels R."/>
            <person name="Freedman E."/>
            <person name="Gellesch M."/>
            <person name="Goldberg J."/>
            <person name="Griggs A."/>
            <person name="Gujja S."/>
            <person name="Heiman D."/>
            <person name="Hepburn T."/>
            <person name="Howarth C."/>
            <person name="Jen D."/>
            <person name="Larson L."/>
            <person name="Lewis B."/>
            <person name="Mehta T."/>
            <person name="Park D."/>
            <person name="Pearson M."/>
            <person name="Roberts A."/>
            <person name="Saif S."/>
            <person name="Shenoy N."/>
            <person name="Sisk P."/>
            <person name="Stolte C."/>
            <person name="Sykes S."/>
            <person name="Walk T."/>
            <person name="White J."/>
            <person name="Yandava C."/>
            <person name="Burger G."/>
            <person name="Gray M.W."/>
            <person name="Holland P.W.H."/>
            <person name="King N."/>
            <person name="Lang F.B.F."/>
            <person name="Roger A.J."/>
            <person name="Ruiz-Trillo I."/>
            <person name="Lander E."/>
            <person name="Nusbaum C."/>
        </authorList>
    </citation>
    <scope>NUCLEOTIDE SEQUENCE [LARGE SCALE GENOMIC DNA]</scope>
    <source>
        <strain evidence="3">ATCC 38327</strain>
    </source>
</reference>
<reference evidence="2 3" key="1">
    <citation type="submission" date="2009-11" db="EMBL/GenBank/DDBJ databases">
        <title>Annotation of Allomyces macrogynus ATCC 38327.</title>
        <authorList>
            <consortium name="The Broad Institute Genome Sequencing Platform"/>
            <person name="Russ C."/>
            <person name="Cuomo C."/>
            <person name="Burger G."/>
            <person name="Gray M.W."/>
            <person name="Holland P.W.H."/>
            <person name="King N."/>
            <person name="Lang F.B.F."/>
            <person name="Roger A.J."/>
            <person name="Ruiz-Trillo I."/>
            <person name="Young S.K."/>
            <person name="Zeng Q."/>
            <person name="Gargeya S."/>
            <person name="Fitzgerald M."/>
            <person name="Haas B."/>
            <person name="Abouelleil A."/>
            <person name="Alvarado L."/>
            <person name="Arachchi H.M."/>
            <person name="Berlin A."/>
            <person name="Chapman S.B."/>
            <person name="Gearin G."/>
            <person name="Goldberg J."/>
            <person name="Griggs A."/>
            <person name="Gujja S."/>
            <person name="Hansen M."/>
            <person name="Heiman D."/>
            <person name="Howarth C."/>
            <person name="Larimer J."/>
            <person name="Lui A."/>
            <person name="MacDonald P.J.P."/>
            <person name="McCowen C."/>
            <person name="Montmayeur A."/>
            <person name="Murphy C."/>
            <person name="Neiman D."/>
            <person name="Pearson M."/>
            <person name="Priest M."/>
            <person name="Roberts A."/>
            <person name="Saif S."/>
            <person name="Shea T."/>
            <person name="Sisk P."/>
            <person name="Stolte C."/>
            <person name="Sykes S."/>
            <person name="Wortman J."/>
            <person name="Nusbaum C."/>
            <person name="Birren B."/>
        </authorList>
    </citation>
    <scope>NUCLEOTIDE SEQUENCE [LARGE SCALE GENOMIC DNA]</scope>
    <source>
        <strain evidence="2 3">ATCC 38327</strain>
    </source>
</reference>
<keyword evidence="1" id="KW-0732">Signal</keyword>
<evidence type="ECO:0008006" key="4">
    <source>
        <dbReference type="Google" id="ProtNLM"/>
    </source>
</evidence>
<dbReference type="Gene3D" id="3.40.50.1820">
    <property type="entry name" value="alpha/beta hydrolase"/>
    <property type="match status" value="1"/>
</dbReference>
<protein>
    <recommendedName>
        <fullName evidence="4">SCP domain-containing protein</fullName>
    </recommendedName>
</protein>
<evidence type="ECO:0000313" key="3">
    <source>
        <dbReference type="Proteomes" id="UP000054350"/>
    </source>
</evidence>
<accession>A0A0L0S579</accession>
<evidence type="ECO:0000256" key="1">
    <source>
        <dbReference type="SAM" id="SignalP"/>
    </source>
</evidence>
<name>A0A0L0S579_ALLM3</name>
<dbReference type="Proteomes" id="UP000054350">
    <property type="component" value="Unassembled WGS sequence"/>
</dbReference>
<dbReference type="AlphaFoldDB" id="A0A0L0S579"/>
<dbReference type="EMBL" id="GG745331">
    <property type="protein sequence ID" value="KNE57610.1"/>
    <property type="molecule type" value="Genomic_DNA"/>
</dbReference>
<dbReference type="InterPro" id="IPR029058">
    <property type="entry name" value="AB_hydrolase_fold"/>
</dbReference>